<evidence type="ECO:0000313" key="2">
    <source>
        <dbReference type="Proteomes" id="UP000196355"/>
    </source>
</evidence>
<name>A0A202C498_9FLAO</name>
<keyword evidence="2" id="KW-1185">Reference proteome</keyword>
<gene>
    <name evidence="1" type="ORF">B0E34_07785</name>
</gene>
<accession>A0A202C498</accession>
<evidence type="ECO:0008006" key="3">
    <source>
        <dbReference type="Google" id="ProtNLM"/>
    </source>
</evidence>
<dbReference type="Gene3D" id="1.20.120.1550">
    <property type="entry name" value="Protein of unknown function DUF5063"/>
    <property type="match status" value="1"/>
</dbReference>
<dbReference type="AlphaFoldDB" id="A0A202C498"/>
<evidence type="ECO:0000313" key="1">
    <source>
        <dbReference type="EMBL" id="OVE58570.1"/>
    </source>
</evidence>
<organism evidence="1 2">
    <name type="scientific">Chryseobacterium mucoviscidosis</name>
    <dbReference type="NCBI Taxonomy" id="1945581"/>
    <lineage>
        <taxon>Bacteria</taxon>
        <taxon>Pseudomonadati</taxon>
        <taxon>Bacteroidota</taxon>
        <taxon>Flavobacteriia</taxon>
        <taxon>Flavobacteriales</taxon>
        <taxon>Weeksellaceae</taxon>
        <taxon>Chryseobacterium group</taxon>
        <taxon>Chryseobacterium</taxon>
    </lineage>
</organism>
<sequence length="150" mass="17772">MTELISAIDEIIKYGMESNVRNENKEKSLERNLVKIYLHYFEIADPFDSNDYPKFDKSKLPDIRKNIISNFSNFGFYKTVYNITAINDREDLAIDDAVDDLNDIILDLTETKWRIENNSLSDGLWFFKFIFESHTQQHILNLLNYMKQNS</sequence>
<dbReference type="EMBL" id="MVAG01000105">
    <property type="protein sequence ID" value="OVE58570.1"/>
    <property type="molecule type" value="Genomic_DNA"/>
</dbReference>
<dbReference type="Proteomes" id="UP000196355">
    <property type="component" value="Unassembled WGS sequence"/>
</dbReference>
<protein>
    <recommendedName>
        <fullName evidence="3">DUF5063 domain-containing protein</fullName>
    </recommendedName>
</protein>
<reference evidence="2" key="1">
    <citation type="submission" date="2017-02" db="EMBL/GenBank/DDBJ databases">
        <authorList>
            <person name="Tetz G."/>
            <person name="Tetz V."/>
        </authorList>
    </citation>
    <scope>NUCLEOTIDE SEQUENCE [LARGE SCALE GENOMIC DNA]</scope>
    <source>
        <strain evidence="2">VT16-26</strain>
    </source>
</reference>
<dbReference type="InterPro" id="IPR038312">
    <property type="entry name" value="DUF5063_sf"/>
</dbReference>
<dbReference type="RefSeq" id="WP_087708402.1">
    <property type="nucleotide sequence ID" value="NZ_MVAG01000105.1"/>
</dbReference>
<proteinExistence type="predicted"/>
<comment type="caution">
    <text evidence="1">The sequence shown here is derived from an EMBL/GenBank/DDBJ whole genome shotgun (WGS) entry which is preliminary data.</text>
</comment>